<organism evidence="1 2">
    <name type="scientific">Mycena citricolor</name>
    <dbReference type="NCBI Taxonomy" id="2018698"/>
    <lineage>
        <taxon>Eukaryota</taxon>
        <taxon>Fungi</taxon>
        <taxon>Dikarya</taxon>
        <taxon>Basidiomycota</taxon>
        <taxon>Agaricomycotina</taxon>
        <taxon>Agaricomycetes</taxon>
        <taxon>Agaricomycetidae</taxon>
        <taxon>Agaricales</taxon>
        <taxon>Marasmiineae</taxon>
        <taxon>Mycenaceae</taxon>
        <taxon>Mycena</taxon>
    </lineage>
</organism>
<accession>A0AAD2Q6J0</accession>
<dbReference type="Proteomes" id="UP001295794">
    <property type="component" value="Unassembled WGS sequence"/>
</dbReference>
<dbReference type="AlphaFoldDB" id="A0AAD2Q6J0"/>
<gene>
    <name evidence="1" type="ORF">MYCIT1_LOCUS29569</name>
</gene>
<reference evidence="1" key="1">
    <citation type="submission" date="2023-11" db="EMBL/GenBank/DDBJ databases">
        <authorList>
            <person name="De Vega J J."/>
            <person name="De Vega J J."/>
        </authorList>
    </citation>
    <scope>NUCLEOTIDE SEQUENCE</scope>
</reference>
<keyword evidence="2" id="KW-1185">Reference proteome</keyword>
<evidence type="ECO:0000313" key="2">
    <source>
        <dbReference type="Proteomes" id="UP001295794"/>
    </source>
</evidence>
<dbReference type="EMBL" id="CAVNYO010000436">
    <property type="protein sequence ID" value="CAK5279522.1"/>
    <property type="molecule type" value="Genomic_DNA"/>
</dbReference>
<sequence length="75" mass="8555">MQRRSWQHGRKNNLIQTPTFALCQYSNLTTGITSSIATYPKTSGFHIPDDNFLTPITTSSHRSALLMRTSTLERR</sequence>
<name>A0AAD2Q6J0_9AGAR</name>
<protein>
    <submittedName>
        <fullName evidence="1">Uncharacterized protein</fullName>
    </submittedName>
</protein>
<proteinExistence type="predicted"/>
<evidence type="ECO:0000313" key="1">
    <source>
        <dbReference type="EMBL" id="CAK5279522.1"/>
    </source>
</evidence>
<comment type="caution">
    <text evidence="1">The sequence shown here is derived from an EMBL/GenBank/DDBJ whole genome shotgun (WGS) entry which is preliminary data.</text>
</comment>